<dbReference type="Proteomes" id="UP000220102">
    <property type="component" value="Unassembled WGS sequence"/>
</dbReference>
<evidence type="ECO:0000256" key="1">
    <source>
        <dbReference type="SAM" id="MobiDB-lite"/>
    </source>
</evidence>
<evidence type="ECO:0000256" key="2">
    <source>
        <dbReference type="SAM" id="Phobius"/>
    </source>
</evidence>
<sequence length="147" mass="16647">MASNDQKDMPDFVPEYDKPDAPGIHMNFDNTVSIYHIVGEEDGFVAAAQDVFGLLKESEDRFPGWPRVLYLDINGHLDEEGRFDDDMVELQQEFLIAALGPFFTALALPIISVINPDKQRNDVPEELVMQDPNAPLPDDTSWPREEK</sequence>
<evidence type="ECO:0000313" key="4">
    <source>
        <dbReference type="Proteomes" id="UP000220102"/>
    </source>
</evidence>
<protein>
    <submittedName>
        <fullName evidence="3">Uncharacterized protein</fullName>
    </submittedName>
</protein>
<dbReference type="EMBL" id="PDEQ01000004">
    <property type="protein sequence ID" value="PEN13492.1"/>
    <property type="molecule type" value="Genomic_DNA"/>
</dbReference>
<reference evidence="3 4" key="1">
    <citation type="submission" date="2017-10" db="EMBL/GenBank/DDBJ databases">
        <title>Draft genome of Longibacter Salinarum.</title>
        <authorList>
            <person name="Goh K.M."/>
            <person name="Shamsir M.S."/>
            <person name="Lim S.W."/>
        </authorList>
    </citation>
    <scope>NUCLEOTIDE SEQUENCE [LARGE SCALE GENOMIC DNA]</scope>
    <source>
        <strain evidence="3 4">KCTC 52045</strain>
    </source>
</reference>
<feature type="transmembrane region" description="Helical" evidence="2">
    <location>
        <begin position="94"/>
        <end position="114"/>
    </location>
</feature>
<proteinExistence type="predicted"/>
<name>A0A2A8CXP9_9BACT</name>
<evidence type="ECO:0000313" key="3">
    <source>
        <dbReference type="EMBL" id="PEN13492.1"/>
    </source>
</evidence>
<dbReference type="OrthoDB" id="1495321at2"/>
<dbReference type="AlphaFoldDB" id="A0A2A8CXP9"/>
<gene>
    <name evidence="3" type="ORF">CRI94_09240</name>
</gene>
<organism evidence="3 4">
    <name type="scientific">Longibacter salinarum</name>
    <dbReference type="NCBI Taxonomy" id="1850348"/>
    <lineage>
        <taxon>Bacteria</taxon>
        <taxon>Pseudomonadati</taxon>
        <taxon>Rhodothermota</taxon>
        <taxon>Rhodothermia</taxon>
        <taxon>Rhodothermales</taxon>
        <taxon>Salisaetaceae</taxon>
        <taxon>Longibacter</taxon>
    </lineage>
</organism>
<keyword evidence="2" id="KW-0812">Transmembrane</keyword>
<keyword evidence="2" id="KW-1133">Transmembrane helix</keyword>
<dbReference type="RefSeq" id="WP_098075414.1">
    <property type="nucleotide sequence ID" value="NZ_PDEQ01000004.1"/>
</dbReference>
<keyword evidence="2" id="KW-0472">Membrane</keyword>
<accession>A0A2A8CXP9</accession>
<keyword evidence="4" id="KW-1185">Reference proteome</keyword>
<feature type="region of interest" description="Disordered" evidence="1">
    <location>
        <begin position="122"/>
        <end position="147"/>
    </location>
</feature>
<comment type="caution">
    <text evidence="3">The sequence shown here is derived from an EMBL/GenBank/DDBJ whole genome shotgun (WGS) entry which is preliminary data.</text>
</comment>